<dbReference type="AlphaFoldDB" id="A0A918PXC3"/>
<dbReference type="Gene3D" id="3.40.50.11110">
    <property type="entry name" value="Sialyltransferase, C-terminal GT-B Rossman nucleotide-binding domain"/>
    <property type="match status" value="1"/>
</dbReference>
<reference evidence="1" key="1">
    <citation type="journal article" date="2014" name="Int. J. Syst. Evol. Microbiol.">
        <title>Complete genome sequence of Corynebacterium casei LMG S-19264T (=DSM 44701T), isolated from a smear-ripened cheese.</title>
        <authorList>
            <consortium name="US DOE Joint Genome Institute (JGI-PGF)"/>
            <person name="Walter F."/>
            <person name="Albersmeier A."/>
            <person name="Kalinowski J."/>
            <person name="Ruckert C."/>
        </authorList>
    </citation>
    <scope>NUCLEOTIDE SEQUENCE</scope>
    <source>
        <strain evidence="1">KCTC 32296</strain>
    </source>
</reference>
<proteinExistence type="predicted"/>
<keyword evidence="2" id="KW-1185">Reference proteome</keyword>
<protein>
    <submittedName>
        <fullName evidence="1">Uncharacterized protein</fullName>
    </submittedName>
</protein>
<evidence type="ECO:0000313" key="2">
    <source>
        <dbReference type="Proteomes" id="UP000662572"/>
    </source>
</evidence>
<accession>A0A918PXC3</accession>
<organism evidence="1 2">
    <name type="scientific">Asticcacaulis endophyticus</name>
    <dbReference type="NCBI Taxonomy" id="1395890"/>
    <lineage>
        <taxon>Bacteria</taxon>
        <taxon>Pseudomonadati</taxon>
        <taxon>Pseudomonadota</taxon>
        <taxon>Alphaproteobacteria</taxon>
        <taxon>Caulobacterales</taxon>
        <taxon>Caulobacteraceae</taxon>
        <taxon>Asticcacaulis</taxon>
    </lineage>
</organism>
<dbReference type="Proteomes" id="UP000662572">
    <property type="component" value="Unassembled WGS sequence"/>
</dbReference>
<dbReference type="InterPro" id="IPR010866">
    <property type="entry name" value="A-2_8-polyST"/>
</dbReference>
<dbReference type="Pfam" id="PF07388">
    <property type="entry name" value="A-2_8-polyST"/>
    <property type="match status" value="1"/>
</dbReference>
<comment type="caution">
    <text evidence="1">The sequence shown here is derived from an EMBL/GenBank/DDBJ whole genome shotgun (WGS) entry which is preliminary data.</text>
</comment>
<reference evidence="1" key="2">
    <citation type="submission" date="2020-09" db="EMBL/GenBank/DDBJ databases">
        <authorList>
            <person name="Sun Q."/>
            <person name="Kim S."/>
        </authorList>
    </citation>
    <scope>NUCLEOTIDE SEQUENCE</scope>
    <source>
        <strain evidence="1">KCTC 32296</strain>
    </source>
</reference>
<gene>
    <name evidence="1" type="ORF">GCM10011273_09480</name>
</gene>
<name>A0A918PXC3_9CAUL</name>
<sequence>MTEGRYDTIFLISTPIQYLMARLIVSAYFPGRHRAVVYRDGHDFRPIFDEIDARFLGPSPFDYMGFDEALASDLPRPKRLFISYRFYRFAVETYYRFKPEILCAYEDGFSLHIDHDYGNKSLNDRNPQYVISDAIKAVARATGLKPSARPKFIRLNRFQEVYSVFPDVVGFKPGAPHFSTRQAFKDNLFKPESQNTGQGECLFLSQPLSNLGMMTDPEYLRLLEAVLADLSARYERVYFKPHPRDGEAVMSVIAGQPKCVPLPEFYSRMPAEFYLGHYPATDVYGFMSSTLFYVPAVFGTKAYTLAPLLDRWPGGNEKLRDYWQAMKPLLTKADVRDYAPEIVSR</sequence>
<evidence type="ECO:0000313" key="1">
    <source>
        <dbReference type="EMBL" id="GGZ26114.1"/>
    </source>
</evidence>
<dbReference type="RefSeq" id="WP_189485191.1">
    <property type="nucleotide sequence ID" value="NZ_BMZB01000001.1"/>
</dbReference>
<dbReference type="EMBL" id="BMZB01000001">
    <property type="protein sequence ID" value="GGZ26114.1"/>
    <property type="molecule type" value="Genomic_DNA"/>
</dbReference>